<comment type="caution">
    <text evidence="2">The sequence shown here is derived from an EMBL/GenBank/DDBJ whole genome shotgun (WGS) entry which is preliminary data.</text>
</comment>
<gene>
    <name evidence="2" type="ORF">BLNAU_3931</name>
</gene>
<keyword evidence="3" id="KW-1185">Reference proteome</keyword>
<reference evidence="2 3" key="1">
    <citation type="journal article" date="2022" name="bioRxiv">
        <title>Genomics of Preaxostyla Flagellates Illuminates Evolutionary Transitions and the Path Towards Mitochondrial Loss.</title>
        <authorList>
            <person name="Novak L.V.F."/>
            <person name="Treitli S.C."/>
            <person name="Pyrih J."/>
            <person name="Halakuc P."/>
            <person name="Pipaliya S.V."/>
            <person name="Vacek V."/>
            <person name="Brzon O."/>
            <person name="Soukal P."/>
            <person name="Eme L."/>
            <person name="Dacks J.B."/>
            <person name="Karnkowska A."/>
            <person name="Elias M."/>
            <person name="Hampl V."/>
        </authorList>
    </citation>
    <scope>NUCLEOTIDE SEQUENCE [LARGE SCALE GENOMIC DNA]</scope>
    <source>
        <strain evidence="2">NAU3</strain>
        <tissue evidence="2">Gut</tissue>
    </source>
</reference>
<name>A0ABQ9YBW0_9EUKA</name>
<proteinExistence type="predicted"/>
<sequence length="76" mass="9046">MSKRRLFRMANLIHRAACRDFNVHLRHLVSEVHLFLIQKLRGSLRRSVLLSAPEHHQDHKNDGQQHNHRADNRGRL</sequence>
<organism evidence="2 3">
    <name type="scientific">Blattamonas nauphoetae</name>
    <dbReference type="NCBI Taxonomy" id="2049346"/>
    <lineage>
        <taxon>Eukaryota</taxon>
        <taxon>Metamonada</taxon>
        <taxon>Preaxostyla</taxon>
        <taxon>Oxymonadida</taxon>
        <taxon>Blattamonas</taxon>
    </lineage>
</organism>
<dbReference type="Proteomes" id="UP001281761">
    <property type="component" value="Unassembled WGS sequence"/>
</dbReference>
<dbReference type="EMBL" id="JARBJD010000018">
    <property type="protein sequence ID" value="KAK2961163.1"/>
    <property type="molecule type" value="Genomic_DNA"/>
</dbReference>
<evidence type="ECO:0000313" key="3">
    <source>
        <dbReference type="Proteomes" id="UP001281761"/>
    </source>
</evidence>
<accession>A0ABQ9YBW0</accession>
<feature type="compositionally biased region" description="Basic and acidic residues" evidence="1">
    <location>
        <begin position="53"/>
        <end position="76"/>
    </location>
</feature>
<evidence type="ECO:0000256" key="1">
    <source>
        <dbReference type="SAM" id="MobiDB-lite"/>
    </source>
</evidence>
<evidence type="ECO:0000313" key="2">
    <source>
        <dbReference type="EMBL" id="KAK2961163.1"/>
    </source>
</evidence>
<feature type="region of interest" description="Disordered" evidence="1">
    <location>
        <begin position="51"/>
        <end position="76"/>
    </location>
</feature>
<protein>
    <submittedName>
        <fullName evidence="2">Uncharacterized protein</fullName>
    </submittedName>
</protein>